<protein>
    <submittedName>
        <fullName evidence="2">Uncharacterized protein</fullName>
    </submittedName>
</protein>
<name>A0A2N3VGV6_9NOCA</name>
<evidence type="ECO:0000313" key="3">
    <source>
        <dbReference type="Proteomes" id="UP000233766"/>
    </source>
</evidence>
<accession>A0A2N3VGV6</accession>
<keyword evidence="3" id="KW-1185">Reference proteome</keyword>
<dbReference type="RefSeq" id="WP_143876085.1">
    <property type="nucleotide sequence ID" value="NZ_PJMW01000002.1"/>
</dbReference>
<dbReference type="Proteomes" id="UP000233766">
    <property type="component" value="Unassembled WGS sequence"/>
</dbReference>
<keyword evidence="1" id="KW-0472">Membrane</keyword>
<evidence type="ECO:0000313" key="2">
    <source>
        <dbReference type="EMBL" id="PKV80859.1"/>
    </source>
</evidence>
<keyword evidence="1" id="KW-0812">Transmembrane</keyword>
<proteinExistence type="predicted"/>
<evidence type="ECO:0000256" key="1">
    <source>
        <dbReference type="SAM" id="Phobius"/>
    </source>
</evidence>
<organism evidence="2 3">
    <name type="scientific">Nocardia fluminea</name>
    <dbReference type="NCBI Taxonomy" id="134984"/>
    <lineage>
        <taxon>Bacteria</taxon>
        <taxon>Bacillati</taxon>
        <taxon>Actinomycetota</taxon>
        <taxon>Actinomycetes</taxon>
        <taxon>Mycobacteriales</taxon>
        <taxon>Nocardiaceae</taxon>
        <taxon>Nocardia</taxon>
    </lineage>
</organism>
<reference evidence="2 3" key="1">
    <citation type="submission" date="2017-12" db="EMBL/GenBank/DDBJ databases">
        <title>Sequencing the genomes of 1000 Actinobacteria strains.</title>
        <authorList>
            <person name="Klenk H.-P."/>
        </authorList>
    </citation>
    <scope>NUCLEOTIDE SEQUENCE [LARGE SCALE GENOMIC DNA]</scope>
    <source>
        <strain evidence="2 3">DSM 44489</strain>
    </source>
</reference>
<feature type="transmembrane region" description="Helical" evidence="1">
    <location>
        <begin position="6"/>
        <end position="30"/>
    </location>
</feature>
<sequence length="93" mass="9491">MSPLAIILQAAICGAIIIGALAYLAGLAVVDYLHPSMSAVAGIALDGPSSCTAYNPVRAETAEPCHCCECVDCAGCPTCEDPGDVFDYRRGVA</sequence>
<dbReference type="AlphaFoldDB" id="A0A2N3VGV6"/>
<comment type="caution">
    <text evidence="2">The sequence shown here is derived from an EMBL/GenBank/DDBJ whole genome shotgun (WGS) entry which is preliminary data.</text>
</comment>
<gene>
    <name evidence="2" type="ORF">ATK86_5296</name>
</gene>
<dbReference type="EMBL" id="PJMW01000002">
    <property type="protein sequence ID" value="PKV80859.1"/>
    <property type="molecule type" value="Genomic_DNA"/>
</dbReference>
<keyword evidence="1" id="KW-1133">Transmembrane helix</keyword>